<dbReference type="PIRSF" id="PIRSF000705">
    <property type="entry name" value="DNK"/>
    <property type="match status" value="1"/>
</dbReference>
<dbReference type="SUPFAM" id="SSF52540">
    <property type="entry name" value="P-loop containing nucleoside triphosphate hydrolases"/>
    <property type="match status" value="1"/>
</dbReference>
<accession>A0A381P1R9</accession>
<dbReference type="GO" id="GO:0005524">
    <property type="term" value="F:ATP binding"/>
    <property type="evidence" value="ECO:0007669"/>
    <property type="project" value="InterPro"/>
</dbReference>
<dbReference type="InterPro" id="IPR031314">
    <property type="entry name" value="DNK_dom"/>
</dbReference>
<dbReference type="PANTHER" id="PTHR10513">
    <property type="entry name" value="DEOXYNUCLEOSIDE KINASE"/>
    <property type="match status" value="1"/>
</dbReference>
<dbReference type="InterPro" id="IPR002624">
    <property type="entry name" value="DCK/DGK"/>
</dbReference>
<gene>
    <name evidence="2" type="ORF">METZ01_LOCUS12992</name>
</gene>
<dbReference type="EMBL" id="UINC01000721">
    <property type="protein sequence ID" value="SUZ60138.1"/>
    <property type="molecule type" value="Genomic_DNA"/>
</dbReference>
<evidence type="ECO:0000313" key="2">
    <source>
        <dbReference type="EMBL" id="SUZ60138.1"/>
    </source>
</evidence>
<dbReference type="Pfam" id="PF01712">
    <property type="entry name" value="dNK"/>
    <property type="match status" value="1"/>
</dbReference>
<dbReference type="GO" id="GO:0019136">
    <property type="term" value="F:deoxynucleoside kinase activity"/>
    <property type="evidence" value="ECO:0007669"/>
    <property type="project" value="InterPro"/>
</dbReference>
<feature type="domain" description="Deoxynucleoside kinase" evidence="1">
    <location>
        <begin position="17"/>
        <end position="207"/>
    </location>
</feature>
<dbReference type="Gene3D" id="3.40.50.300">
    <property type="entry name" value="P-loop containing nucleotide triphosphate hydrolases"/>
    <property type="match status" value="1"/>
</dbReference>
<dbReference type="InterPro" id="IPR027417">
    <property type="entry name" value="P-loop_NTPase"/>
</dbReference>
<protein>
    <recommendedName>
        <fullName evidence="1">Deoxynucleoside kinase domain-containing protein</fullName>
    </recommendedName>
</protein>
<dbReference type="AlphaFoldDB" id="A0A381P1R9"/>
<organism evidence="2">
    <name type="scientific">marine metagenome</name>
    <dbReference type="NCBI Taxonomy" id="408172"/>
    <lineage>
        <taxon>unclassified sequences</taxon>
        <taxon>metagenomes</taxon>
        <taxon>ecological metagenomes</taxon>
    </lineage>
</organism>
<proteinExistence type="predicted"/>
<dbReference type="GO" id="GO:0005737">
    <property type="term" value="C:cytoplasm"/>
    <property type="evidence" value="ECO:0007669"/>
    <property type="project" value="TreeGrafter"/>
</dbReference>
<dbReference type="InterPro" id="IPR050566">
    <property type="entry name" value="Deoxyribonucleoside_kinase"/>
</dbReference>
<name>A0A381P1R9_9ZZZZ</name>
<dbReference type="PANTHER" id="PTHR10513:SF46">
    <property type="entry name" value="DEOXYGUANOSINE KINASE"/>
    <property type="match status" value="1"/>
</dbReference>
<evidence type="ECO:0000259" key="1">
    <source>
        <dbReference type="Pfam" id="PF01712"/>
    </source>
</evidence>
<dbReference type="CDD" id="cd01673">
    <property type="entry name" value="dNK"/>
    <property type="match status" value="1"/>
</dbReference>
<reference evidence="2" key="1">
    <citation type="submission" date="2018-05" db="EMBL/GenBank/DDBJ databases">
        <authorList>
            <person name="Lanie J.A."/>
            <person name="Ng W.-L."/>
            <person name="Kazmierczak K.M."/>
            <person name="Andrzejewski T.M."/>
            <person name="Davidsen T.M."/>
            <person name="Wayne K.J."/>
            <person name="Tettelin H."/>
            <person name="Glass J.I."/>
            <person name="Rusch D."/>
            <person name="Podicherti R."/>
            <person name="Tsui H.-C.T."/>
            <person name="Winkler M.E."/>
        </authorList>
    </citation>
    <scope>NUCLEOTIDE SEQUENCE</scope>
</reference>
<sequence length="223" mass="25477">MSTQSRLNDNDLPRYVAVEGPIGAGKTTLATRLAETFNYQLLLEPASDNPFLDRFYREGRRHALPTQLFFLLHRADQVAKLAGPDLVGPTVISDFLIEKDRLFAELTLDQNELALYEQIYNNLMLDPPAPDLVIYLQAPISVLLDRIRERGIASEQHIDGDYLNTLSEAYTDFFHFYDQAPLLIVNAEEADFSHNDKHFDALLEQVVQMNGIRQYFNPHPTLI</sequence>